<gene>
    <name evidence="2" type="ORF">ABID23_001646</name>
</gene>
<evidence type="ECO:0000313" key="2">
    <source>
        <dbReference type="EMBL" id="MET3590530.1"/>
    </source>
</evidence>
<dbReference type="EMBL" id="JBEPLI010000051">
    <property type="protein sequence ID" value="MET3590530.1"/>
    <property type="molecule type" value="Genomic_DNA"/>
</dbReference>
<evidence type="ECO:0000256" key="1">
    <source>
        <dbReference type="SAM" id="Phobius"/>
    </source>
</evidence>
<keyword evidence="1" id="KW-0472">Membrane</keyword>
<dbReference type="Proteomes" id="UP001549086">
    <property type="component" value="Unassembled WGS sequence"/>
</dbReference>
<comment type="caution">
    <text evidence="2">The sequence shown here is derived from an EMBL/GenBank/DDBJ whole genome shotgun (WGS) entry which is preliminary data.</text>
</comment>
<name>A0ABV2HIZ5_9HYPH</name>
<keyword evidence="3" id="KW-1185">Reference proteome</keyword>
<reference evidence="2 3" key="1">
    <citation type="submission" date="2024-06" db="EMBL/GenBank/DDBJ databases">
        <title>Genomic Encyclopedia of Type Strains, Phase IV (KMG-IV): sequencing the most valuable type-strain genomes for metagenomic binning, comparative biology and taxonomic classification.</title>
        <authorList>
            <person name="Goeker M."/>
        </authorList>
    </citation>
    <scope>NUCLEOTIDE SEQUENCE [LARGE SCALE GENOMIC DNA]</scope>
    <source>
        <strain evidence="2 3">DSM 23649</strain>
    </source>
</reference>
<keyword evidence="1" id="KW-0812">Transmembrane</keyword>
<sequence>MQTLSLAYDDQQSPSLPLLGMAGLFPQSIISILLTVVLSSGDRKYQQASELFIVNKSIERGEK</sequence>
<accession>A0ABV2HIZ5</accession>
<evidence type="ECO:0000313" key="3">
    <source>
        <dbReference type="Proteomes" id="UP001549086"/>
    </source>
</evidence>
<dbReference type="RefSeq" id="WP_354190898.1">
    <property type="nucleotide sequence ID" value="NZ_JBEPLI010000051.1"/>
</dbReference>
<proteinExistence type="predicted"/>
<protein>
    <submittedName>
        <fullName evidence="2">Uncharacterized protein</fullName>
    </submittedName>
</protein>
<keyword evidence="1" id="KW-1133">Transmembrane helix</keyword>
<feature type="transmembrane region" description="Helical" evidence="1">
    <location>
        <begin position="16"/>
        <end position="38"/>
    </location>
</feature>
<organism evidence="2 3">
    <name type="scientific">Bartonella silvatica</name>
    <dbReference type="NCBI Taxonomy" id="357760"/>
    <lineage>
        <taxon>Bacteria</taxon>
        <taxon>Pseudomonadati</taxon>
        <taxon>Pseudomonadota</taxon>
        <taxon>Alphaproteobacteria</taxon>
        <taxon>Hyphomicrobiales</taxon>
        <taxon>Bartonellaceae</taxon>
        <taxon>Bartonella</taxon>
    </lineage>
</organism>